<evidence type="ECO:0000313" key="8">
    <source>
        <dbReference type="Proteomes" id="UP000046392"/>
    </source>
</evidence>
<dbReference type="GO" id="GO:0051045">
    <property type="term" value="P:negative regulation of membrane protein ectodomain proteolysis"/>
    <property type="evidence" value="ECO:0007669"/>
    <property type="project" value="TreeGrafter"/>
</dbReference>
<feature type="disulfide bond" evidence="5">
    <location>
        <begin position="21"/>
        <end position="98"/>
    </location>
</feature>
<dbReference type="WBParaSite" id="SPAL_0000038500.1">
    <property type="protein sequence ID" value="SPAL_0000038500.1"/>
    <property type="gene ID" value="SPAL_0000038500"/>
</dbReference>
<feature type="binding site" evidence="4">
    <location>
        <position position="21"/>
    </location>
    <ligand>
        <name>Zn(2+)</name>
        <dbReference type="ChEBI" id="CHEBI:29105"/>
        <note>ligand shared with metalloproteinase partner</note>
    </ligand>
</feature>
<evidence type="ECO:0000256" key="2">
    <source>
        <dbReference type="ARBA" id="ARBA00022525"/>
    </source>
</evidence>
<keyword evidence="3 5" id="KW-1015">Disulfide bond</keyword>
<dbReference type="PROSITE" id="PS50189">
    <property type="entry name" value="NTR"/>
    <property type="match status" value="1"/>
</dbReference>
<dbReference type="AlphaFoldDB" id="A0A0N5B2T2"/>
<sequence>MIVAFLYSIFLSCLFLLGDSCKCAPREPRIIYCNTDWTSHVKIVGRYIVKNEDDNGGSTLMFGTNILYHAEHIDTFKKPANESVLQNFIFTPQSGATCGIMGLEVNKEYLLSGSFGNGLLTISSCSQMHAEGSTDSFATPQEWATVPALQKNMLKDGCYNNCTTTVE</sequence>
<dbReference type="Pfam" id="PF00965">
    <property type="entry name" value="TIMP"/>
    <property type="match status" value="1"/>
</dbReference>
<dbReference type="STRING" id="174720.A0A0N5B2T2"/>
<evidence type="ECO:0000256" key="5">
    <source>
        <dbReference type="PIRSR" id="PIRSR601820-3"/>
    </source>
</evidence>
<feature type="disulfide bond" evidence="5">
    <location>
        <begin position="23"/>
        <end position="125"/>
    </location>
</feature>
<evidence type="ECO:0000256" key="6">
    <source>
        <dbReference type="SAM" id="SignalP"/>
    </source>
</evidence>
<dbReference type="GO" id="GO:0008191">
    <property type="term" value="F:metalloendopeptidase inhibitor activity"/>
    <property type="evidence" value="ECO:0007669"/>
    <property type="project" value="InterPro"/>
</dbReference>
<dbReference type="PANTHER" id="PTHR11844">
    <property type="entry name" value="METALLOPROTEASE INHIBITOR"/>
    <property type="match status" value="1"/>
</dbReference>
<reference evidence="9" key="1">
    <citation type="submission" date="2017-02" db="UniProtKB">
        <authorList>
            <consortium name="WormBaseParasite"/>
        </authorList>
    </citation>
    <scope>IDENTIFICATION</scope>
</reference>
<feature type="domain" description="NTR" evidence="7">
    <location>
        <begin position="21"/>
        <end position="158"/>
    </location>
</feature>
<keyword evidence="2" id="KW-0964">Secreted</keyword>
<feature type="signal peptide" evidence="6">
    <location>
        <begin position="1"/>
        <end position="20"/>
    </location>
</feature>
<evidence type="ECO:0000256" key="1">
    <source>
        <dbReference type="ARBA" id="ARBA00004613"/>
    </source>
</evidence>
<dbReference type="PANTHER" id="PTHR11844:SF25">
    <property type="entry name" value="NTR DOMAIN-CONTAINING PROTEIN"/>
    <property type="match status" value="1"/>
</dbReference>
<evidence type="ECO:0000256" key="4">
    <source>
        <dbReference type="PIRSR" id="PIRSR601820-1"/>
    </source>
</evidence>
<organism evidence="8 9">
    <name type="scientific">Strongyloides papillosus</name>
    <name type="common">Intestinal threadworm</name>
    <dbReference type="NCBI Taxonomy" id="174720"/>
    <lineage>
        <taxon>Eukaryota</taxon>
        <taxon>Metazoa</taxon>
        <taxon>Ecdysozoa</taxon>
        <taxon>Nematoda</taxon>
        <taxon>Chromadorea</taxon>
        <taxon>Rhabditida</taxon>
        <taxon>Tylenchina</taxon>
        <taxon>Panagrolaimomorpha</taxon>
        <taxon>Strongyloidoidea</taxon>
        <taxon>Strongyloididae</taxon>
        <taxon>Strongyloides</taxon>
    </lineage>
</organism>
<keyword evidence="4" id="KW-0862">Zinc</keyword>
<evidence type="ECO:0000259" key="7">
    <source>
        <dbReference type="PROSITE" id="PS50189"/>
    </source>
</evidence>
<dbReference type="GO" id="GO:0002020">
    <property type="term" value="F:protease binding"/>
    <property type="evidence" value="ECO:0007669"/>
    <property type="project" value="TreeGrafter"/>
</dbReference>
<dbReference type="Proteomes" id="UP000046392">
    <property type="component" value="Unplaced"/>
</dbReference>
<keyword evidence="4" id="KW-0479">Metal-binding</keyword>
<dbReference type="Gene3D" id="2.40.50.120">
    <property type="match status" value="1"/>
</dbReference>
<comment type="subcellular location">
    <subcellularLocation>
        <location evidence="1">Secreted</location>
    </subcellularLocation>
</comment>
<accession>A0A0N5B2T2</accession>
<dbReference type="InterPro" id="IPR008993">
    <property type="entry name" value="TIMP-like_OB-fold"/>
</dbReference>
<dbReference type="GO" id="GO:0046872">
    <property type="term" value="F:metal ion binding"/>
    <property type="evidence" value="ECO:0007669"/>
    <property type="project" value="UniProtKB-KW"/>
</dbReference>
<name>A0A0N5B2T2_STREA</name>
<dbReference type="InterPro" id="IPR001820">
    <property type="entry name" value="TIMP"/>
</dbReference>
<dbReference type="InterPro" id="IPR001134">
    <property type="entry name" value="Netrin_domain"/>
</dbReference>
<dbReference type="CDD" id="cd03577">
    <property type="entry name" value="NTR_TIMP_like"/>
    <property type="match status" value="1"/>
</dbReference>
<feature type="chain" id="PRO_5005893631" evidence="6">
    <location>
        <begin position="21"/>
        <end position="167"/>
    </location>
</feature>
<keyword evidence="6" id="KW-0732">Signal</keyword>
<dbReference type="GO" id="GO:0031012">
    <property type="term" value="C:extracellular matrix"/>
    <property type="evidence" value="ECO:0007669"/>
    <property type="project" value="TreeGrafter"/>
</dbReference>
<dbReference type="SUPFAM" id="SSF50242">
    <property type="entry name" value="TIMP-like"/>
    <property type="match status" value="1"/>
</dbReference>
<evidence type="ECO:0000256" key="3">
    <source>
        <dbReference type="ARBA" id="ARBA00023157"/>
    </source>
</evidence>
<protein>
    <submittedName>
        <fullName evidence="9">NTR domain-containing protein</fullName>
    </submittedName>
</protein>
<keyword evidence="8" id="KW-1185">Reference proteome</keyword>
<dbReference type="GO" id="GO:0005615">
    <property type="term" value="C:extracellular space"/>
    <property type="evidence" value="ECO:0007669"/>
    <property type="project" value="TreeGrafter"/>
</dbReference>
<evidence type="ECO:0000313" key="9">
    <source>
        <dbReference type="WBParaSite" id="SPAL_0000038500.1"/>
    </source>
</evidence>
<proteinExistence type="predicted"/>